<accession>A0ABW7CK25</accession>
<reference evidence="1 2" key="1">
    <citation type="submission" date="2024-07" db="EMBL/GenBank/DDBJ databases">
        <title>Novel bacterial strain Erwinia sp. OPT-41 promoting growth of various crops.</title>
        <authorList>
            <person name="Egorshina A."/>
            <person name="Lukyantsev M.A."/>
            <person name="Golubev S.N."/>
            <person name="Muratova A.Y."/>
            <person name="Bulygina E.A."/>
        </authorList>
    </citation>
    <scope>NUCLEOTIDE SEQUENCE [LARGE SCALE GENOMIC DNA]</scope>
    <source>
        <strain evidence="1 2">OPT-41</strain>
    </source>
</reference>
<evidence type="ECO:0000313" key="2">
    <source>
        <dbReference type="Proteomes" id="UP001605250"/>
    </source>
</evidence>
<keyword evidence="2" id="KW-1185">Reference proteome</keyword>
<evidence type="ECO:0000313" key="1">
    <source>
        <dbReference type="EMBL" id="MFG6075721.1"/>
    </source>
</evidence>
<comment type="caution">
    <text evidence="1">The sequence shown here is derived from an EMBL/GenBank/DDBJ whole genome shotgun (WGS) entry which is preliminary data.</text>
</comment>
<dbReference type="Proteomes" id="UP001605250">
    <property type="component" value="Unassembled WGS sequence"/>
</dbReference>
<dbReference type="EMBL" id="JBGCUC010000004">
    <property type="protein sequence ID" value="MFG6075721.1"/>
    <property type="molecule type" value="Genomic_DNA"/>
</dbReference>
<proteinExistence type="predicted"/>
<gene>
    <name evidence="1" type="ORF">AB3U87_05000</name>
</gene>
<sequence length="231" mass="24804">MSELITITLINNSGTPRDFYFFQEPAKYTGGAEIYSNSLLHCQIASYSSQGTSYQFQLELQYHAGVQSFKNTPEVGKPSGYYSAIQQIDLTPADGVAASVATMTAQPLGLSLPVIPDASQNVQPGAFRIVVPQFDSSLETYYGGSAVSLSDGTVVLSNFSTLTPNSYLDCQPVLTFYVALGSYESGQVMNFTTSSSAASVGVCDATKGDTDFYIEYTSSGNFVSSIKRRPH</sequence>
<name>A0ABW7CK25_9GAMM</name>
<protein>
    <submittedName>
        <fullName evidence="1">Uncharacterized protein</fullName>
    </submittedName>
</protein>
<dbReference type="RefSeq" id="WP_253454324.1">
    <property type="nucleotide sequence ID" value="NZ_JBGCUC010000004.1"/>
</dbReference>
<organism evidence="1 2">
    <name type="scientific">Erwinia plantamica</name>
    <dbReference type="NCBI Taxonomy" id="3237104"/>
    <lineage>
        <taxon>Bacteria</taxon>
        <taxon>Pseudomonadati</taxon>
        <taxon>Pseudomonadota</taxon>
        <taxon>Gammaproteobacteria</taxon>
        <taxon>Enterobacterales</taxon>
        <taxon>Erwiniaceae</taxon>
        <taxon>Erwinia</taxon>
    </lineage>
</organism>